<sequence>MKLARPDLFHPRIVLAGCPRHVTGDGDDAGLVAALRRRGLHARWLSWDDPETGLADLVILRATSDYAERLDAFLAWMSAIAHVLNPPAVVAWNADRHYLADLARAGVPTVPGEFFAPGERIRVPRSGHVFVGPAVGTGSRRRADRVSALADAGELHGAGRGVLLQACDPSPESVLVFVGGAPSHAFTMRGRRLVRAEPDPEVWAVGAAALAAAAARTGHAQRELLYARAHVVGDHRDPRLLELQLVEPSLGWRRLEPGARERAERGFALAVESACDRLGLGPAKHPFPH</sequence>
<dbReference type="OrthoDB" id="3373978at2"/>
<dbReference type="RefSeq" id="WP_144950197.1">
    <property type="nucleotide sequence ID" value="NZ_VMQU01000022.1"/>
</dbReference>
<keyword evidence="2" id="KW-1185">Reference proteome</keyword>
<dbReference type="EMBL" id="VMQU01000022">
    <property type="protein sequence ID" value="TVS90852.1"/>
    <property type="molecule type" value="Genomic_DNA"/>
</dbReference>
<name>A0A557XXJ5_9MYCO</name>
<dbReference type="PANTHER" id="PTHR39217">
    <property type="match status" value="1"/>
</dbReference>
<dbReference type="Proteomes" id="UP000320513">
    <property type="component" value="Unassembled WGS sequence"/>
</dbReference>
<organism evidence="1 2">
    <name type="scientific">Mycobacterium helveticum</name>
    <dbReference type="NCBI Taxonomy" id="2592811"/>
    <lineage>
        <taxon>Bacteria</taxon>
        <taxon>Bacillati</taxon>
        <taxon>Actinomycetota</taxon>
        <taxon>Actinomycetes</taxon>
        <taxon>Mycobacteriales</taxon>
        <taxon>Mycobacteriaceae</taxon>
        <taxon>Mycobacterium</taxon>
    </lineage>
</organism>
<accession>A0A557XXJ5</accession>
<dbReference type="PANTHER" id="PTHR39217:SF1">
    <property type="entry name" value="GLUTATHIONE SYNTHETASE"/>
    <property type="match status" value="1"/>
</dbReference>
<proteinExistence type="predicted"/>
<protein>
    <recommendedName>
        <fullName evidence="3">ATP-grasp domain-containing protein</fullName>
    </recommendedName>
</protein>
<evidence type="ECO:0008006" key="3">
    <source>
        <dbReference type="Google" id="ProtNLM"/>
    </source>
</evidence>
<dbReference type="InterPro" id="IPR053191">
    <property type="entry name" value="DcsG_Biosynth_Enzyme"/>
</dbReference>
<reference evidence="1 2" key="1">
    <citation type="submission" date="2019-07" db="EMBL/GenBank/DDBJ databases">
        <title>New Mycobacterium species.</title>
        <authorList>
            <person name="Tortoli E."/>
            <person name="Ghielmetti G."/>
            <person name="Friedel U."/>
            <person name="Trovato A."/>
        </authorList>
    </citation>
    <scope>NUCLEOTIDE SEQUENCE [LARGE SCALE GENOMIC DNA]</scope>
    <source>
        <strain evidence="1 2">16-83</strain>
    </source>
</reference>
<gene>
    <name evidence="1" type="ORF">FPZ47_07410</name>
</gene>
<evidence type="ECO:0000313" key="2">
    <source>
        <dbReference type="Proteomes" id="UP000320513"/>
    </source>
</evidence>
<comment type="caution">
    <text evidence="1">The sequence shown here is derived from an EMBL/GenBank/DDBJ whole genome shotgun (WGS) entry which is preliminary data.</text>
</comment>
<dbReference type="AlphaFoldDB" id="A0A557XXJ5"/>
<evidence type="ECO:0000313" key="1">
    <source>
        <dbReference type="EMBL" id="TVS90852.1"/>
    </source>
</evidence>